<evidence type="ECO:0000256" key="1">
    <source>
        <dbReference type="SAM" id="MobiDB-lite"/>
    </source>
</evidence>
<dbReference type="GO" id="GO:0010082">
    <property type="term" value="P:regulation of root meristem growth"/>
    <property type="evidence" value="ECO:0007669"/>
    <property type="project" value="InterPro"/>
</dbReference>
<proteinExistence type="predicted"/>
<reference evidence="3" key="1">
    <citation type="journal article" date="2017" name="Nature">
        <title>The genome of Chenopodium quinoa.</title>
        <authorList>
            <person name="Jarvis D.E."/>
            <person name="Ho Y.S."/>
            <person name="Lightfoot D.J."/>
            <person name="Schmoeckel S.M."/>
            <person name="Li B."/>
            <person name="Borm T.J.A."/>
            <person name="Ohyanagi H."/>
            <person name="Mineta K."/>
            <person name="Michell C.T."/>
            <person name="Saber N."/>
            <person name="Kharbatia N.M."/>
            <person name="Rupper R.R."/>
            <person name="Sharp A.R."/>
            <person name="Dally N."/>
            <person name="Boughton B.A."/>
            <person name="Woo Y.H."/>
            <person name="Gao G."/>
            <person name="Schijlen E.G.W.M."/>
            <person name="Guo X."/>
            <person name="Momin A.A."/>
            <person name="Negrao S."/>
            <person name="Al-Babili S."/>
            <person name="Gehring C."/>
            <person name="Roessner U."/>
            <person name="Jung C."/>
            <person name="Murphy K."/>
            <person name="Arold S.T."/>
            <person name="Gojobori T."/>
            <person name="van der Linden C.G."/>
            <person name="van Loo E.N."/>
            <person name="Jellen E.N."/>
            <person name="Maughan P.J."/>
            <person name="Tester M."/>
        </authorList>
    </citation>
    <scope>NUCLEOTIDE SEQUENCE [LARGE SCALE GENOMIC DNA]</scope>
    <source>
        <strain evidence="3">cv. PI 614886</strain>
    </source>
</reference>
<feature type="compositionally biased region" description="Basic and acidic residues" evidence="1">
    <location>
        <begin position="184"/>
        <end position="218"/>
    </location>
</feature>
<keyword evidence="4" id="KW-1185">Reference proteome</keyword>
<sequence length="235" mass="26900">MRKLVSLRLTSLILAVFLLMHALRNSLAHAHQAKVSNALSRQNHVFARKELVDANKHVEKARKGGMVGGRKMMITHHEVQEDDHHMVTMKKNQTPVFSGAPKVNDTNDFGVKGDLDMNYKVNDHTTTSGYSSMKLNEAFSATDYHGNDQERNALKINSSLKFHDKSHNKLEKKATQSNTNKAKTTQDYDTKAKKDDESKRLLDVTKEIMKLMHRDYRGRGRPKRRPPINNHNPRH</sequence>
<dbReference type="PANTHER" id="PTHR36313:SF7">
    <property type="entry name" value="OS09G0474600 PROTEIN"/>
    <property type="match status" value="1"/>
</dbReference>
<feature type="signal peptide" evidence="2">
    <location>
        <begin position="1"/>
        <end position="28"/>
    </location>
</feature>
<evidence type="ECO:0000313" key="3">
    <source>
        <dbReference type="EnsemblPlants" id="AUR62009463-RA:cds"/>
    </source>
</evidence>
<dbReference type="Gramene" id="AUR62009463-RA">
    <property type="protein sequence ID" value="AUR62009463-RA:cds"/>
    <property type="gene ID" value="AUR62009463"/>
</dbReference>
<name>A0A803LC74_CHEQI</name>
<accession>A0A803LC74</accession>
<dbReference type="InterPro" id="IPR038804">
    <property type="entry name" value="RGF3"/>
</dbReference>
<protein>
    <submittedName>
        <fullName evidence="3">Uncharacterized protein</fullName>
    </submittedName>
</protein>
<dbReference type="GO" id="GO:0008083">
    <property type="term" value="F:growth factor activity"/>
    <property type="evidence" value="ECO:0007669"/>
    <property type="project" value="InterPro"/>
</dbReference>
<feature type="region of interest" description="Disordered" evidence="1">
    <location>
        <begin position="171"/>
        <end position="235"/>
    </location>
</feature>
<evidence type="ECO:0000256" key="2">
    <source>
        <dbReference type="SAM" id="SignalP"/>
    </source>
</evidence>
<dbReference type="Proteomes" id="UP000596660">
    <property type="component" value="Unplaced"/>
</dbReference>
<organism evidence="3 4">
    <name type="scientific">Chenopodium quinoa</name>
    <name type="common">Quinoa</name>
    <dbReference type="NCBI Taxonomy" id="63459"/>
    <lineage>
        <taxon>Eukaryota</taxon>
        <taxon>Viridiplantae</taxon>
        <taxon>Streptophyta</taxon>
        <taxon>Embryophyta</taxon>
        <taxon>Tracheophyta</taxon>
        <taxon>Spermatophyta</taxon>
        <taxon>Magnoliopsida</taxon>
        <taxon>eudicotyledons</taxon>
        <taxon>Gunneridae</taxon>
        <taxon>Pentapetalae</taxon>
        <taxon>Caryophyllales</taxon>
        <taxon>Chenopodiaceae</taxon>
        <taxon>Chenopodioideae</taxon>
        <taxon>Atripliceae</taxon>
        <taxon>Chenopodium</taxon>
    </lineage>
</organism>
<evidence type="ECO:0000313" key="4">
    <source>
        <dbReference type="Proteomes" id="UP000596660"/>
    </source>
</evidence>
<reference evidence="3" key="2">
    <citation type="submission" date="2021-03" db="UniProtKB">
        <authorList>
            <consortium name="EnsemblPlants"/>
        </authorList>
    </citation>
    <scope>IDENTIFICATION</scope>
</reference>
<dbReference type="PANTHER" id="PTHR36313">
    <property type="entry name" value="ROOT MERISTEM GROWTH FACTOR 2"/>
    <property type="match status" value="1"/>
</dbReference>
<dbReference type="EnsemblPlants" id="AUR62009463-RA">
    <property type="protein sequence ID" value="AUR62009463-RA:cds"/>
    <property type="gene ID" value="AUR62009463"/>
</dbReference>
<dbReference type="AlphaFoldDB" id="A0A803LC74"/>
<keyword evidence="2" id="KW-0732">Signal</keyword>
<feature type="compositionally biased region" description="Basic residues" evidence="1">
    <location>
        <begin position="219"/>
        <end position="235"/>
    </location>
</feature>
<feature type="chain" id="PRO_5030748072" evidence="2">
    <location>
        <begin position="29"/>
        <end position="235"/>
    </location>
</feature>